<dbReference type="RefSeq" id="WP_011128355.1">
    <property type="nucleotide sequence ID" value="NC_005070.1"/>
</dbReference>
<sequence>MDIGRIVASLVVCGLGWAGSIAAAADSELLNSVKRNPQLAKDMCSLFQDLNAKGQSAYAKKVTRDIANDQKLSKQDAEVLVTYVVGMHCPDVR</sequence>
<dbReference type="STRING" id="84588.SYNW1491"/>
<dbReference type="AlphaFoldDB" id="Q7U649"/>
<reference evidence="2 3" key="1">
    <citation type="journal article" date="2003" name="Nature">
        <title>The genome of a motile marine Synechococcus.</title>
        <authorList>
            <person name="Palenik B."/>
            <person name="Brahamsha B."/>
            <person name="Larimer F."/>
            <person name="Land M."/>
            <person name="Hauser L."/>
            <person name="Chain P."/>
            <person name="Lamerdin J."/>
            <person name="Regala W."/>
            <person name="Allen E.A."/>
            <person name="McCarren J."/>
            <person name="Paulsen I."/>
            <person name="Dufresne A."/>
            <person name="Partensky F."/>
            <person name="Webb E."/>
            <person name="Waterbury J."/>
        </authorList>
    </citation>
    <scope>NUCLEOTIDE SEQUENCE [LARGE SCALE GENOMIC DNA]</scope>
    <source>
        <strain evidence="2 3">WH8102</strain>
    </source>
</reference>
<dbReference type="HOGENOM" id="CLU_183613_0_0_3"/>
<dbReference type="KEGG" id="syw:SYNW1491"/>
<keyword evidence="1" id="KW-0732">Signal</keyword>
<evidence type="ECO:0000313" key="3">
    <source>
        <dbReference type="Proteomes" id="UP000001422"/>
    </source>
</evidence>
<name>Q7U649_PARMW</name>
<dbReference type="eggNOG" id="ENOG502ZE2U">
    <property type="taxonomic scope" value="Bacteria"/>
</dbReference>
<proteinExistence type="predicted"/>
<dbReference type="EMBL" id="BX569693">
    <property type="protein sequence ID" value="CAE08006.1"/>
    <property type="molecule type" value="Genomic_DNA"/>
</dbReference>
<organism evidence="2 3">
    <name type="scientific">Parasynechococcus marenigrum (strain WH8102)</name>
    <dbReference type="NCBI Taxonomy" id="84588"/>
    <lineage>
        <taxon>Bacteria</taxon>
        <taxon>Bacillati</taxon>
        <taxon>Cyanobacteriota</taxon>
        <taxon>Cyanophyceae</taxon>
        <taxon>Synechococcales</taxon>
        <taxon>Prochlorococcaceae</taxon>
        <taxon>Parasynechococcus</taxon>
        <taxon>Parasynechococcus marenigrum</taxon>
    </lineage>
</organism>
<accession>Q7U649</accession>
<protein>
    <submittedName>
        <fullName evidence="2">Conserved hypothetical</fullName>
    </submittedName>
</protein>
<feature type="signal peptide" evidence="1">
    <location>
        <begin position="1"/>
        <end position="24"/>
    </location>
</feature>
<evidence type="ECO:0000313" key="2">
    <source>
        <dbReference type="EMBL" id="CAE08006.1"/>
    </source>
</evidence>
<feature type="chain" id="PRO_5004295186" evidence="1">
    <location>
        <begin position="25"/>
        <end position="93"/>
    </location>
</feature>
<keyword evidence="3" id="KW-1185">Reference proteome</keyword>
<gene>
    <name evidence="2" type="ordered locus">SYNW1491</name>
</gene>
<evidence type="ECO:0000256" key="1">
    <source>
        <dbReference type="SAM" id="SignalP"/>
    </source>
</evidence>
<dbReference type="Proteomes" id="UP000001422">
    <property type="component" value="Chromosome"/>
</dbReference>